<dbReference type="EMBL" id="CP009401">
    <property type="protein sequence ID" value="AIO01073.1"/>
    <property type="molecule type" value="Genomic_DNA"/>
</dbReference>
<sequence>MMDLSTLAPLTETHCGLLVFSLRDVLSQVQLPAPFDASAVSGKWRCVLAPSAEPGVAASQESLISSEEELMLYLDAGVPARASKSRAVAVHTACGPDSLRWLADTRWNAFPKPQIALRRGWGAPGTDMYVSSFHKMISSFEEVFHHTRGVDVPLSQQELEAVGAATAPVPSDAIEAEEVLDLQLFHRNDGCPPIPILGEHLLWPSCVGDGAVCDTATWVSQRGMVRHWHLNDSGEFAMQVALPLPLENCDDGNARVGLPDRVLPPPLSTTSPWSANSSATSTRIRSLLCPESSAAEVASSAVRRAMVPAMLTIFAPKGGYDWVVHDDEANMCGKVVALDLFGTPDEALPCDPALLPVLTVAVLESGGAPMIVPPNVAQTSIALRDCVVVEQRRISNLWLDDVSYFLHRCARWQTSSIIYAYLQEDLQDDSFVAGHVVPYLIRVFEEHKEATSYHAAVRRRAVLSLYALATNRNHYGISESSRASLDRLLHGGNRAMHEVLQSAPYSASSSAEVPATMEEWLAVYWGMSWCWPKAGCVLRVPNVVHPLSVRLTPLQQKAQYLPVVYPPLTCSSVYGSEKESVEATVQQYWEMKGLESKPKELMAYLRTRKMPKDDLLEDLF</sequence>
<reference evidence="1 2" key="1">
    <citation type="journal article" date="2015" name="Sci. Rep.">
        <title>The genome of Leishmania panamensis: insights into genomics of the L. (Viannia) subgenus.</title>
        <authorList>
            <person name="Llanes A."/>
            <person name="Restrepo C.M."/>
            <person name="Vecchio G.D."/>
            <person name="Anguizola F.J."/>
            <person name="Lleonart R."/>
        </authorList>
    </citation>
    <scope>NUCLEOTIDE SEQUENCE [LARGE SCALE GENOMIC DNA]</scope>
    <source>
        <strain evidence="1 2">MHOM/PA/94/PSC-1</strain>
    </source>
</reference>
<dbReference type="KEGG" id="lpan:LPMP_321880"/>
<gene>
    <name evidence="1" type="ORF">LPMP_321880</name>
</gene>
<organism evidence="1 2">
    <name type="scientific">Leishmania panamensis</name>
    <dbReference type="NCBI Taxonomy" id="5679"/>
    <lineage>
        <taxon>Eukaryota</taxon>
        <taxon>Discoba</taxon>
        <taxon>Euglenozoa</taxon>
        <taxon>Kinetoplastea</taxon>
        <taxon>Metakinetoplastina</taxon>
        <taxon>Trypanosomatida</taxon>
        <taxon>Trypanosomatidae</taxon>
        <taxon>Leishmaniinae</taxon>
        <taxon>Leishmania</taxon>
        <taxon>Leishmania guyanensis species complex</taxon>
    </lineage>
</organism>
<accession>A0A088RY33</accession>
<dbReference type="RefSeq" id="XP_010701873.1">
    <property type="nucleotide sequence ID" value="XM_010703571.1"/>
</dbReference>
<dbReference type="eggNOG" id="ENOG502QW8Z">
    <property type="taxonomic scope" value="Eukaryota"/>
</dbReference>
<name>A0A088RY33_LEIPA</name>
<dbReference type="GeneID" id="22577929"/>
<dbReference type="VEuPathDB" id="TriTrypDB:LPMP_321880"/>
<dbReference type="Proteomes" id="UP000063063">
    <property type="component" value="Chromosome 32"/>
</dbReference>
<evidence type="ECO:0000313" key="1">
    <source>
        <dbReference type="EMBL" id="AIO01073.1"/>
    </source>
</evidence>
<proteinExistence type="predicted"/>
<dbReference type="VEuPathDB" id="TriTrypDB:LPAL13_320024400"/>
<protein>
    <submittedName>
        <fullName evidence="1">Uncharacterized protein</fullName>
    </submittedName>
</protein>
<evidence type="ECO:0000313" key="2">
    <source>
        <dbReference type="Proteomes" id="UP000063063"/>
    </source>
</evidence>
<dbReference type="OrthoDB" id="498425at2759"/>
<keyword evidence="2" id="KW-1185">Reference proteome</keyword>
<dbReference type="AlphaFoldDB" id="A0A088RY33"/>